<dbReference type="SUPFAM" id="SSF53474">
    <property type="entry name" value="alpha/beta-Hydrolases"/>
    <property type="match status" value="2"/>
</dbReference>
<reference evidence="5" key="1">
    <citation type="submission" date="2023-01" db="EMBL/GenBank/DDBJ databases">
        <title>The chitinases involved in constricting ring structure development in the nematode-trapping fungus Drechslerella dactyloides.</title>
        <authorList>
            <person name="Wang R."/>
            <person name="Zhang L."/>
            <person name="Tang P."/>
            <person name="Li S."/>
            <person name="Liang L."/>
        </authorList>
    </citation>
    <scope>NUCLEOTIDE SEQUENCE</scope>
    <source>
        <strain evidence="5">YMF1.00031</strain>
    </source>
</reference>
<keyword evidence="5" id="KW-0645">Protease</keyword>
<evidence type="ECO:0000256" key="2">
    <source>
        <dbReference type="ARBA" id="ARBA00022801"/>
    </source>
</evidence>
<keyword evidence="2" id="KW-0378">Hydrolase</keyword>
<dbReference type="Proteomes" id="UP001221413">
    <property type="component" value="Unassembled WGS sequence"/>
</dbReference>
<feature type="domain" description="Peptidase S33 tripeptidyl aminopeptidase-like C-terminal" evidence="4">
    <location>
        <begin position="434"/>
        <end position="536"/>
    </location>
</feature>
<evidence type="ECO:0000259" key="3">
    <source>
        <dbReference type="Pfam" id="PF00561"/>
    </source>
</evidence>
<dbReference type="InterPro" id="IPR029058">
    <property type="entry name" value="AB_hydrolase_fold"/>
</dbReference>
<comment type="caution">
    <text evidence="5">The sequence shown here is derived from an EMBL/GenBank/DDBJ whole genome shotgun (WGS) entry which is preliminary data.</text>
</comment>
<dbReference type="InterPro" id="IPR000073">
    <property type="entry name" value="AB_hydrolase_1"/>
</dbReference>
<dbReference type="Pfam" id="PF00561">
    <property type="entry name" value="Abhydrolase_1"/>
    <property type="match status" value="1"/>
</dbReference>
<dbReference type="PANTHER" id="PTHR43248">
    <property type="entry name" value="2-SUCCINYL-6-HYDROXY-2,4-CYCLOHEXADIENE-1-CARBOXYLATE SYNTHASE"/>
    <property type="match status" value="1"/>
</dbReference>
<keyword evidence="5" id="KW-0031">Aminopeptidase</keyword>
<dbReference type="InterPro" id="IPR013595">
    <property type="entry name" value="Pept_S33_TAP-like_C"/>
</dbReference>
<accession>A0AAD6IZP1</accession>
<protein>
    <submittedName>
        <fullName evidence="5">Tripeptidyl aminopeptidase</fullName>
    </submittedName>
</protein>
<comment type="similarity">
    <text evidence="1">Belongs to the peptidase S33 family.</text>
</comment>
<dbReference type="InterPro" id="IPR051601">
    <property type="entry name" value="Serine_prot/Carboxylest_S33"/>
</dbReference>
<dbReference type="PANTHER" id="PTHR43248:SF25">
    <property type="entry name" value="AB HYDROLASE-1 DOMAIN-CONTAINING PROTEIN-RELATED"/>
    <property type="match status" value="1"/>
</dbReference>
<organism evidence="5 6">
    <name type="scientific">Drechslerella dactyloides</name>
    <name type="common">Nematode-trapping fungus</name>
    <name type="synonym">Arthrobotrys dactyloides</name>
    <dbReference type="NCBI Taxonomy" id="74499"/>
    <lineage>
        <taxon>Eukaryota</taxon>
        <taxon>Fungi</taxon>
        <taxon>Dikarya</taxon>
        <taxon>Ascomycota</taxon>
        <taxon>Pezizomycotina</taxon>
        <taxon>Orbiliomycetes</taxon>
        <taxon>Orbiliales</taxon>
        <taxon>Orbiliaceae</taxon>
        <taxon>Drechslerella</taxon>
    </lineage>
</organism>
<dbReference type="Gene3D" id="3.40.50.1820">
    <property type="entry name" value="alpha/beta hydrolase"/>
    <property type="match status" value="1"/>
</dbReference>
<evidence type="ECO:0000256" key="1">
    <source>
        <dbReference type="ARBA" id="ARBA00010088"/>
    </source>
</evidence>
<dbReference type="EMBL" id="JAQGDS010000007">
    <property type="protein sequence ID" value="KAJ6259332.1"/>
    <property type="molecule type" value="Genomic_DNA"/>
</dbReference>
<dbReference type="Pfam" id="PF08386">
    <property type="entry name" value="Abhydrolase_4"/>
    <property type="match status" value="1"/>
</dbReference>
<evidence type="ECO:0000313" key="5">
    <source>
        <dbReference type="EMBL" id="KAJ6259332.1"/>
    </source>
</evidence>
<feature type="domain" description="AB hydrolase-1" evidence="3">
    <location>
        <begin position="57"/>
        <end position="257"/>
    </location>
</feature>
<evidence type="ECO:0000313" key="6">
    <source>
        <dbReference type="Proteomes" id="UP001221413"/>
    </source>
</evidence>
<gene>
    <name evidence="5" type="ORF">Dda_6232</name>
</gene>
<sequence>MQIPASPDLKWYPCNETYQCARLSVPLNPMDPDNGLRSEIPLIKLPASPSCEYKGMVLINAGGPGNLGYTFLITTGKEIANATGPGWDIVGFDPRGMGYSVPNAAVGLLNTTFETSRLNATDFTPEEGTAGKLARRAVRAAGRVVRAARRAIRADHYGVQISNRPDTWIEGFYEIGRQLNGLIQANSDEDNQAVPYMSSPNVAYDMLQIAKADARARGECADEALVNYYGYSYGTIIGQTFLSLYPQHVGRFVLDSVIDMKDWYRGDIYKSAFYHTDENFSTFFTKCFTAGERCSFFTGGSPDAIRDRFNHLVAQFDAPRAIAEDWANSTLVTYGQEVLKTVFGLVGYNTLLNFPLLADALAAVDGWFQAGNVTNENLATIYNKWSPAPSPAAPERAEYGFTVWCLDFNSSFVGSDKPLDASYIDQMREDSVTFGERFILLYAACAWVHAEPKWRFDGPYKLESPTRTPVLFVGLLKDPVAPYENAEIAHGNYAGSGLLYADITGHGIMGQRNWCAYDKVRAYFQNLELPGDDNHCPEATDQPFFYTPASSLRKRSLSIPPYQSNALMPV</sequence>
<keyword evidence="6" id="KW-1185">Reference proteome</keyword>
<dbReference type="AlphaFoldDB" id="A0AAD6IZP1"/>
<dbReference type="GO" id="GO:0004177">
    <property type="term" value="F:aminopeptidase activity"/>
    <property type="evidence" value="ECO:0007669"/>
    <property type="project" value="UniProtKB-KW"/>
</dbReference>
<evidence type="ECO:0000259" key="4">
    <source>
        <dbReference type="Pfam" id="PF08386"/>
    </source>
</evidence>
<proteinExistence type="inferred from homology"/>
<name>A0AAD6IZP1_DREDA</name>